<dbReference type="GeneID" id="107262803"/>
<evidence type="ECO:0000313" key="4">
    <source>
        <dbReference type="RefSeq" id="XP_024936058.1"/>
    </source>
</evidence>
<protein>
    <submittedName>
        <fullName evidence="3 4">Uncharacterized protein LOC107262803</fullName>
    </submittedName>
</protein>
<evidence type="ECO:0000313" key="2">
    <source>
        <dbReference type="Proteomes" id="UP000694920"/>
    </source>
</evidence>
<evidence type="ECO:0000313" key="3">
    <source>
        <dbReference type="RefSeq" id="XP_015584841.1"/>
    </source>
</evidence>
<sequence length="78" mass="9318">MADAATPKRHMKFPYTFTAKMVQFPYKYYINNCWPYKYYLISVLLVSPLFVKITSAVNSPANKAKWYEIRKKELEPHH</sequence>
<dbReference type="RefSeq" id="XP_015584841.1">
    <property type="nucleotide sequence ID" value="XM_015729355.2"/>
</dbReference>
<reference evidence="3 4" key="1">
    <citation type="submission" date="2025-04" db="UniProtKB">
        <authorList>
            <consortium name="RefSeq"/>
        </authorList>
    </citation>
    <scope>IDENTIFICATION</scope>
</reference>
<dbReference type="RefSeq" id="XP_024936058.1">
    <property type="nucleotide sequence ID" value="XM_025080290.1"/>
</dbReference>
<proteinExistence type="predicted"/>
<evidence type="ECO:0000256" key="1">
    <source>
        <dbReference type="SAM" id="Phobius"/>
    </source>
</evidence>
<name>A0AAJ7R869_CEPCN</name>
<keyword evidence="1" id="KW-0812">Transmembrane</keyword>
<feature type="transmembrane region" description="Helical" evidence="1">
    <location>
        <begin position="38"/>
        <end position="57"/>
    </location>
</feature>
<organism evidence="2 4">
    <name type="scientific">Cephus cinctus</name>
    <name type="common">Wheat stem sawfly</name>
    <dbReference type="NCBI Taxonomy" id="211228"/>
    <lineage>
        <taxon>Eukaryota</taxon>
        <taxon>Metazoa</taxon>
        <taxon>Ecdysozoa</taxon>
        <taxon>Arthropoda</taxon>
        <taxon>Hexapoda</taxon>
        <taxon>Insecta</taxon>
        <taxon>Pterygota</taxon>
        <taxon>Neoptera</taxon>
        <taxon>Endopterygota</taxon>
        <taxon>Hymenoptera</taxon>
        <taxon>Cephoidea</taxon>
        <taxon>Cephidae</taxon>
        <taxon>Cephus</taxon>
    </lineage>
</organism>
<dbReference type="KEGG" id="ccin:107262803"/>
<accession>A0AAJ7R869</accession>
<dbReference type="Proteomes" id="UP000694920">
    <property type="component" value="Unplaced"/>
</dbReference>
<dbReference type="CTD" id="246602"/>
<keyword evidence="1" id="KW-0472">Membrane</keyword>
<keyword evidence="1" id="KW-1133">Transmembrane helix</keyword>
<keyword evidence="2" id="KW-1185">Reference proteome</keyword>
<gene>
    <name evidence="3 4" type="primary">LOC107262803</name>
</gene>
<dbReference type="AlphaFoldDB" id="A0AAJ7R869"/>